<protein>
    <submittedName>
        <fullName evidence="6">AcrR family transcriptional regulator</fullName>
    </submittedName>
</protein>
<dbReference type="RefSeq" id="WP_182706545.1">
    <property type="nucleotide sequence ID" value="NZ_JACJII010000001.1"/>
</dbReference>
<evidence type="ECO:0000313" key="6">
    <source>
        <dbReference type="EMBL" id="MBA9005338.1"/>
    </source>
</evidence>
<dbReference type="Proteomes" id="UP000539313">
    <property type="component" value="Unassembled WGS sequence"/>
</dbReference>
<sequence>MASDSLRERKKRRAYLAAAQAAVRLVAERGMQAVRVEDICERADISRSTFFRYFDSKESCFIIGLHHGRLDAVLAALRARPAAEDPFTALCNAFLDVTADWRRHREITRLEARIRAEVPAVQARSSAEYISWENALAAALEERCAALGESARSLDPRLVAGIVLCAVRLATERWLEEGADRSPAEKYQEAFAAIRTVVQHGSHNPSASA</sequence>
<feature type="DNA-binding region" description="H-T-H motif" evidence="4">
    <location>
        <begin position="35"/>
        <end position="54"/>
    </location>
</feature>
<evidence type="ECO:0000256" key="2">
    <source>
        <dbReference type="ARBA" id="ARBA00023125"/>
    </source>
</evidence>
<dbReference type="Gene3D" id="1.10.10.60">
    <property type="entry name" value="Homeodomain-like"/>
    <property type="match status" value="1"/>
</dbReference>
<name>A0A7W3R9G8_9ACTN</name>
<dbReference type="EMBL" id="JACJII010000001">
    <property type="protein sequence ID" value="MBA9005338.1"/>
    <property type="molecule type" value="Genomic_DNA"/>
</dbReference>
<dbReference type="Pfam" id="PF00440">
    <property type="entry name" value="TetR_N"/>
    <property type="match status" value="1"/>
</dbReference>
<evidence type="ECO:0000256" key="4">
    <source>
        <dbReference type="PROSITE-ProRule" id="PRU00335"/>
    </source>
</evidence>
<dbReference type="InterPro" id="IPR041347">
    <property type="entry name" value="MftR_C"/>
</dbReference>
<dbReference type="Pfam" id="PF17754">
    <property type="entry name" value="TetR_C_14"/>
    <property type="match status" value="1"/>
</dbReference>
<evidence type="ECO:0000256" key="3">
    <source>
        <dbReference type="ARBA" id="ARBA00023163"/>
    </source>
</evidence>
<evidence type="ECO:0000256" key="1">
    <source>
        <dbReference type="ARBA" id="ARBA00023015"/>
    </source>
</evidence>
<dbReference type="Gene3D" id="1.10.357.10">
    <property type="entry name" value="Tetracycline Repressor, domain 2"/>
    <property type="match status" value="1"/>
</dbReference>
<organism evidence="6 7">
    <name type="scientific">Thermomonospora cellulosilytica</name>
    <dbReference type="NCBI Taxonomy" id="1411118"/>
    <lineage>
        <taxon>Bacteria</taxon>
        <taxon>Bacillati</taxon>
        <taxon>Actinomycetota</taxon>
        <taxon>Actinomycetes</taxon>
        <taxon>Streptosporangiales</taxon>
        <taxon>Thermomonosporaceae</taxon>
        <taxon>Thermomonospora</taxon>
    </lineage>
</organism>
<dbReference type="InterPro" id="IPR009057">
    <property type="entry name" value="Homeodomain-like_sf"/>
</dbReference>
<dbReference type="InterPro" id="IPR001647">
    <property type="entry name" value="HTH_TetR"/>
</dbReference>
<evidence type="ECO:0000259" key="5">
    <source>
        <dbReference type="PROSITE" id="PS50977"/>
    </source>
</evidence>
<dbReference type="SUPFAM" id="SSF46689">
    <property type="entry name" value="Homeodomain-like"/>
    <property type="match status" value="1"/>
</dbReference>
<proteinExistence type="predicted"/>
<accession>A0A7W3R9G8</accession>
<keyword evidence="1" id="KW-0805">Transcription regulation</keyword>
<dbReference type="PANTHER" id="PTHR30055">
    <property type="entry name" value="HTH-TYPE TRANSCRIPTIONAL REGULATOR RUTR"/>
    <property type="match status" value="1"/>
</dbReference>
<keyword evidence="2 4" id="KW-0238">DNA-binding</keyword>
<reference evidence="6 7" key="1">
    <citation type="submission" date="2020-08" db="EMBL/GenBank/DDBJ databases">
        <title>Sequencing the genomes of 1000 actinobacteria strains.</title>
        <authorList>
            <person name="Klenk H.-P."/>
        </authorList>
    </citation>
    <scope>NUCLEOTIDE SEQUENCE [LARGE SCALE GENOMIC DNA]</scope>
    <source>
        <strain evidence="6 7">DSM 45823</strain>
    </source>
</reference>
<dbReference type="AlphaFoldDB" id="A0A7W3R9G8"/>
<keyword evidence="7" id="KW-1185">Reference proteome</keyword>
<dbReference type="PROSITE" id="PS50977">
    <property type="entry name" value="HTH_TETR_2"/>
    <property type="match status" value="1"/>
</dbReference>
<dbReference type="GO" id="GO:0000976">
    <property type="term" value="F:transcription cis-regulatory region binding"/>
    <property type="evidence" value="ECO:0007669"/>
    <property type="project" value="TreeGrafter"/>
</dbReference>
<evidence type="ECO:0000313" key="7">
    <source>
        <dbReference type="Proteomes" id="UP000539313"/>
    </source>
</evidence>
<dbReference type="PANTHER" id="PTHR30055:SF238">
    <property type="entry name" value="MYCOFACTOCIN BIOSYNTHESIS TRANSCRIPTIONAL REGULATOR MFTR-RELATED"/>
    <property type="match status" value="1"/>
</dbReference>
<dbReference type="InterPro" id="IPR050109">
    <property type="entry name" value="HTH-type_TetR-like_transc_reg"/>
</dbReference>
<keyword evidence="3" id="KW-0804">Transcription</keyword>
<dbReference type="PRINTS" id="PR00455">
    <property type="entry name" value="HTHTETR"/>
</dbReference>
<dbReference type="GO" id="GO:0003700">
    <property type="term" value="F:DNA-binding transcription factor activity"/>
    <property type="evidence" value="ECO:0007669"/>
    <property type="project" value="TreeGrafter"/>
</dbReference>
<comment type="caution">
    <text evidence="6">The sequence shown here is derived from an EMBL/GenBank/DDBJ whole genome shotgun (WGS) entry which is preliminary data.</text>
</comment>
<gene>
    <name evidence="6" type="ORF">HNR21_004220</name>
</gene>
<feature type="domain" description="HTH tetR-type" evidence="5">
    <location>
        <begin position="12"/>
        <end position="72"/>
    </location>
</feature>